<dbReference type="OrthoDB" id="331602at2157"/>
<feature type="transmembrane region" description="Helical" evidence="1">
    <location>
        <begin position="183"/>
        <end position="200"/>
    </location>
</feature>
<keyword evidence="1" id="KW-0472">Membrane</keyword>
<keyword evidence="1" id="KW-1133">Transmembrane helix</keyword>
<evidence type="ECO:0000313" key="2">
    <source>
        <dbReference type="EMBL" id="MBP1901140.1"/>
    </source>
</evidence>
<organism evidence="2 3">
    <name type="scientific">Halorubrum trapanicum</name>
    <dbReference type="NCBI Taxonomy" id="29284"/>
    <lineage>
        <taxon>Archaea</taxon>
        <taxon>Methanobacteriati</taxon>
        <taxon>Methanobacteriota</taxon>
        <taxon>Stenosarchaea group</taxon>
        <taxon>Halobacteria</taxon>
        <taxon>Halobacteriales</taxon>
        <taxon>Haloferacaceae</taxon>
        <taxon>Halorubrum</taxon>
    </lineage>
</organism>
<feature type="transmembrane region" description="Helical" evidence="1">
    <location>
        <begin position="207"/>
        <end position="226"/>
    </location>
</feature>
<feature type="transmembrane region" description="Helical" evidence="1">
    <location>
        <begin position="46"/>
        <end position="66"/>
    </location>
</feature>
<name>A0A8J7UMX6_9EURY</name>
<dbReference type="EMBL" id="JAGGKE010000002">
    <property type="protein sequence ID" value="MBP1901140.1"/>
    <property type="molecule type" value="Genomic_DNA"/>
</dbReference>
<sequence>MSRPSTRTLLAGFGGGTVHLAAVELAFRALGHAPPERWPLADPGRAIGLFAVGFLVAIATAHTRLYSPAVGLPVALGWATVRDAAAPSPEWSEVGGFLVVDRTVFLSAYAGGWVVVAGLLAVAAGAEFGLRHRYGLAADRIRNLPPAPTRLRDAALVGLAVGGVFGAAATARVAAFGVSPSTAVPVMAATTTLAAAVPVAAATARGLIGPVACFALLAPSIAWGAITGAEGGPVGLLLLGLIAVALVLVALAEGAVRRRLDRLPTE</sequence>
<evidence type="ECO:0000256" key="1">
    <source>
        <dbReference type="SAM" id="Phobius"/>
    </source>
</evidence>
<keyword evidence="3" id="KW-1185">Reference proteome</keyword>
<dbReference type="RefSeq" id="WP_209544831.1">
    <property type="nucleotide sequence ID" value="NZ_BAAADX010000001.1"/>
</dbReference>
<gene>
    <name evidence="2" type="ORF">J2744_000798</name>
</gene>
<accession>A0A8J7UMX6</accession>
<feature type="transmembrane region" description="Helical" evidence="1">
    <location>
        <begin position="232"/>
        <end position="252"/>
    </location>
</feature>
<feature type="transmembrane region" description="Helical" evidence="1">
    <location>
        <begin position="151"/>
        <end position="171"/>
    </location>
</feature>
<proteinExistence type="predicted"/>
<reference evidence="2 3" key="1">
    <citation type="submission" date="2021-03" db="EMBL/GenBank/DDBJ databases">
        <title>Genomic Encyclopedia of Type Strains, Phase IV (KMG-IV): sequencing the most valuable type-strain genomes for metagenomic binning, comparative biology and taxonomic classification.</title>
        <authorList>
            <person name="Goeker M."/>
        </authorList>
    </citation>
    <scope>NUCLEOTIDE SEQUENCE [LARGE SCALE GENOMIC DNA]</scope>
    <source>
        <strain evidence="2 3">DSM 12287</strain>
    </source>
</reference>
<dbReference type="Proteomes" id="UP000770586">
    <property type="component" value="Unassembled WGS sequence"/>
</dbReference>
<keyword evidence="1" id="KW-0812">Transmembrane</keyword>
<protein>
    <submittedName>
        <fullName evidence="2">Uncharacterized protein</fullName>
    </submittedName>
</protein>
<comment type="caution">
    <text evidence="2">The sequence shown here is derived from an EMBL/GenBank/DDBJ whole genome shotgun (WGS) entry which is preliminary data.</text>
</comment>
<evidence type="ECO:0000313" key="3">
    <source>
        <dbReference type="Proteomes" id="UP000770586"/>
    </source>
</evidence>
<feature type="transmembrane region" description="Helical" evidence="1">
    <location>
        <begin position="108"/>
        <end position="130"/>
    </location>
</feature>
<dbReference type="AlphaFoldDB" id="A0A8J7UMX6"/>